<dbReference type="InterPro" id="IPR027417">
    <property type="entry name" value="P-loop_NTPase"/>
</dbReference>
<dbReference type="InterPro" id="IPR032675">
    <property type="entry name" value="LRR_dom_sf"/>
</dbReference>
<sequence length="964" mass="108889">MAGALVGGAFLSAFLQVAFDRVASREVLDYLKGRKLIDGLLQKLKMELMSADVVLIDAEEKQITNPAVKKRIQSELEKVLNTLESITKRKDVLCLKEVVGRVPSRPLTTSCPEEYGVFGRDNDKEAIFEKFQLDDASVDGICVVPIVGMGGVGKTTLARFIYNDKRVDNFDHKAWVCVSENFDSFMIAKTIFERVTLSACDIQNMDLLQIRIREKFREKKIFLILDDVWNENYGDWVELLKVFRCGAQEIKIIVTTRSKKVASNVCTIPTFLLKQLSNDECWSLFEKHAFKNGNADEFPVLEEIGRQIVQKCKGLPLAAKALGGLLRSEQDPREWTKILKSDIWDLPEGNISILPALRLSYHYLPSHLKRCFVYCSILPKDYCEFLTELPANMGRLVNLRQLDISGTNLKEMPLQIGKLRNLHKLTTFVVSKHSGSSIKELRELQHLSGSLSILNLQNVLHDKDAMEVNLKDKQDLSELVFEWGHGNDNSENERNVLEQLHPHEKLKCLTIKNYGGTRFPNWLEDCSFSNMASIQLANCKYCFLLPPLGHLPVLKRLSIKGFHAVSHVGREFYGDGSSSATNPFRSLEKLKFKDMPEWQEWFLFEGENEGGVFSTLQELRISKCPKLSRGLPNHLPSLTNLKIKECQQLAASLPRTPALYDLQLIDCDKVLLKELSPKLVSLSIGGPATTLKSIEEITSHYYSSLEALIIKGSCDSLWSFPLEFYTKLKSFFVSKSENLESLSVSDGSHQDLTSLTFLHFSDCPNFVSFASGGLCAPNLTGISICNCKKLKSLPEGMHTLLPSLVYLSLSDCQELESFPEGGLPSNLVSLQIVNCHKLFSRRMEWGLQALHSLKKFRVHISFEELESFPEKALLPPTLTDLTISYFPNLKSLNEFQHLTSLQHLYIAICDKLQYLPKEGLPASLSSLCLSGCPLLEKRCQREKGEDWPKIAHIPMIKIEDEVIT</sequence>
<keyword evidence="1" id="KW-0433">Leucine-rich repeat</keyword>
<organism evidence="7">
    <name type="scientific">Fagus sylvatica</name>
    <name type="common">Beechnut</name>
    <dbReference type="NCBI Taxonomy" id="28930"/>
    <lineage>
        <taxon>Eukaryota</taxon>
        <taxon>Viridiplantae</taxon>
        <taxon>Streptophyta</taxon>
        <taxon>Embryophyta</taxon>
        <taxon>Tracheophyta</taxon>
        <taxon>Spermatophyta</taxon>
        <taxon>Magnoliopsida</taxon>
        <taxon>eudicotyledons</taxon>
        <taxon>Gunneridae</taxon>
        <taxon>Pentapetalae</taxon>
        <taxon>rosids</taxon>
        <taxon>fabids</taxon>
        <taxon>Fagales</taxon>
        <taxon>Fagaceae</taxon>
        <taxon>Fagus</taxon>
    </lineage>
</organism>
<dbReference type="Pfam" id="PF25019">
    <property type="entry name" value="LRR_R13L1-DRL21"/>
    <property type="match status" value="1"/>
</dbReference>
<evidence type="ECO:0000256" key="4">
    <source>
        <dbReference type="SAM" id="SignalP"/>
    </source>
</evidence>
<accession>A0A2N9H659</accession>
<evidence type="ECO:0000313" key="7">
    <source>
        <dbReference type="EMBL" id="SPD09946.1"/>
    </source>
</evidence>
<evidence type="ECO:0000256" key="2">
    <source>
        <dbReference type="ARBA" id="ARBA00022821"/>
    </source>
</evidence>
<dbReference type="AlphaFoldDB" id="A0A2N9H659"/>
<evidence type="ECO:0000256" key="3">
    <source>
        <dbReference type="SAM" id="Coils"/>
    </source>
</evidence>
<feature type="domain" description="R13L1/DRL21-like LRR repeat region" evidence="6">
    <location>
        <begin position="438"/>
        <end position="561"/>
    </location>
</feature>
<dbReference type="PANTHER" id="PTHR36766:SF31">
    <property type="entry name" value="DISEASE RESISTANCE RPP13-LIKE PROTEIN 1"/>
    <property type="match status" value="1"/>
</dbReference>
<dbReference type="PRINTS" id="PR00364">
    <property type="entry name" value="DISEASERSIST"/>
</dbReference>
<keyword evidence="2" id="KW-0611">Plant defense</keyword>
<evidence type="ECO:0000259" key="5">
    <source>
        <dbReference type="Pfam" id="PF00931"/>
    </source>
</evidence>
<gene>
    <name evidence="7" type="ORF">FSB_LOCUS37828</name>
</gene>
<dbReference type="Gene3D" id="3.40.50.300">
    <property type="entry name" value="P-loop containing nucleotide triphosphate hydrolases"/>
    <property type="match status" value="1"/>
</dbReference>
<feature type="domain" description="NB-ARC" evidence="5">
    <location>
        <begin position="124"/>
        <end position="292"/>
    </location>
</feature>
<dbReference type="GO" id="GO:0006952">
    <property type="term" value="P:defense response"/>
    <property type="evidence" value="ECO:0007669"/>
    <property type="project" value="UniProtKB-KW"/>
</dbReference>
<dbReference type="Pfam" id="PF00931">
    <property type="entry name" value="NB-ARC"/>
    <property type="match status" value="1"/>
</dbReference>
<keyword evidence="4" id="KW-0732">Signal</keyword>
<dbReference type="Gene3D" id="3.80.10.10">
    <property type="entry name" value="Ribonuclease Inhibitor"/>
    <property type="match status" value="2"/>
</dbReference>
<dbReference type="InterPro" id="IPR056789">
    <property type="entry name" value="LRR_R13L1-DRL21"/>
</dbReference>
<dbReference type="EMBL" id="OIVN01003268">
    <property type="protein sequence ID" value="SPD09946.1"/>
    <property type="molecule type" value="Genomic_DNA"/>
</dbReference>
<dbReference type="InterPro" id="IPR042197">
    <property type="entry name" value="Apaf_helical"/>
</dbReference>
<evidence type="ECO:0008006" key="8">
    <source>
        <dbReference type="Google" id="ProtNLM"/>
    </source>
</evidence>
<evidence type="ECO:0000259" key="6">
    <source>
        <dbReference type="Pfam" id="PF25019"/>
    </source>
</evidence>
<dbReference type="Gene3D" id="1.10.8.430">
    <property type="entry name" value="Helical domain of apoptotic protease-activating factors"/>
    <property type="match status" value="1"/>
</dbReference>
<dbReference type="PANTHER" id="PTHR36766">
    <property type="entry name" value="PLANT BROAD-SPECTRUM MILDEW RESISTANCE PROTEIN RPW8"/>
    <property type="match status" value="1"/>
</dbReference>
<feature type="chain" id="PRO_5014860714" description="NB-ARC domain-containing protein" evidence="4">
    <location>
        <begin position="25"/>
        <end position="964"/>
    </location>
</feature>
<evidence type="ECO:0000256" key="1">
    <source>
        <dbReference type="ARBA" id="ARBA00022614"/>
    </source>
</evidence>
<dbReference type="InterPro" id="IPR002182">
    <property type="entry name" value="NB-ARC"/>
</dbReference>
<proteinExistence type="predicted"/>
<dbReference type="GO" id="GO:0043531">
    <property type="term" value="F:ADP binding"/>
    <property type="evidence" value="ECO:0007669"/>
    <property type="project" value="InterPro"/>
</dbReference>
<dbReference type="SUPFAM" id="SSF52058">
    <property type="entry name" value="L domain-like"/>
    <property type="match status" value="2"/>
</dbReference>
<keyword evidence="3" id="KW-0175">Coiled coil</keyword>
<name>A0A2N9H659_FAGSY</name>
<protein>
    <recommendedName>
        <fullName evidence="8">NB-ARC domain-containing protein</fullName>
    </recommendedName>
</protein>
<feature type="signal peptide" evidence="4">
    <location>
        <begin position="1"/>
        <end position="24"/>
    </location>
</feature>
<dbReference type="SUPFAM" id="SSF52540">
    <property type="entry name" value="P-loop containing nucleoside triphosphate hydrolases"/>
    <property type="match status" value="1"/>
</dbReference>
<feature type="coiled-coil region" evidence="3">
    <location>
        <begin position="41"/>
        <end position="89"/>
    </location>
</feature>
<reference evidence="7" key="1">
    <citation type="submission" date="2018-02" db="EMBL/GenBank/DDBJ databases">
        <authorList>
            <person name="Cohen D.B."/>
            <person name="Kent A.D."/>
        </authorList>
    </citation>
    <scope>NUCLEOTIDE SEQUENCE</scope>
</reference>